<evidence type="ECO:0000256" key="5">
    <source>
        <dbReference type="ARBA" id="ARBA00022989"/>
    </source>
</evidence>
<feature type="transmembrane region" description="Helical" evidence="9">
    <location>
        <begin position="59"/>
        <end position="80"/>
    </location>
</feature>
<keyword evidence="7 9" id="KW-0472">Membrane</keyword>
<dbReference type="PANTHER" id="PTHR43448">
    <property type="entry name" value="PROTOHEME IX FARNESYLTRANSFERASE, MITOCHONDRIAL"/>
    <property type="match status" value="1"/>
</dbReference>
<feature type="transmembrane region" description="Helical" evidence="9">
    <location>
        <begin position="128"/>
        <end position="146"/>
    </location>
</feature>
<comment type="caution">
    <text evidence="10">The sequence shown here is derived from an EMBL/GenBank/DDBJ whole genome shotgun (WGS) entry which is preliminary data.</text>
</comment>
<dbReference type="Pfam" id="PF01040">
    <property type="entry name" value="UbiA"/>
    <property type="match status" value="1"/>
</dbReference>
<accession>A0A2V3W6X2</accession>
<feature type="transmembrane region" description="Helical" evidence="9">
    <location>
        <begin position="153"/>
        <end position="173"/>
    </location>
</feature>
<dbReference type="InterPro" id="IPR000537">
    <property type="entry name" value="UbiA_prenyltransferase"/>
</dbReference>
<dbReference type="InterPro" id="IPR030470">
    <property type="entry name" value="UbiA_prenylTrfase_CS"/>
</dbReference>
<keyword evidence="3 9" id="KW-0808">Transferase</keyword>
<comment type="subunit">
    <text evidence="9">Interacts with CtaA.</text>
</comment>
<feature type="transmembrane region" description="Helical" evidence="9">
    <location>
        <begin position="281"/>
        <end position="303"/>
    </location>
</feature>
<dbReference type="NCBIfam" id="TIGR01473">
    <property type="entry name" value="cyoE_ctaB"/>
    <property type="match status" value="1"/>
</dbReference>
<evidence type="ECO:0000256" key="2">
    <source>
        <dbReference type="ARBA" id="ARBA00022475"/>
    </source>
</evidence>
<feature type="transmembrane region" description="Helical" evidence="9">
    <location>
        <begin position="179"/>
        <end position="200"/>
    </location>
</feature>
<comment type="catalytic activity">
    <reaction evidence="8 9">
        <text>heme b + (2E,6E)-farnesyl diphosphate + H2O = Fe(II)-heme o + diphosphate</text>
        <dbReference type="Rhea" id="RHEA:28070"/>
        <dbReference type="ChEBI" id="CHEBI:15377"/>
        <dbReference type="ChEBI" id="CHEBI:33019"/>
        <dbReference type="ChEBI" id="CHEBI:60344"/>
        <dbReference type="ChEBI" id="CHEBI:60530"/>
        <dbReference type="ChEBI" id="CHEBI:175763"/>
        <dbReference type="EC" id="2.5.1.141"/>
    </reaction>
</comment>
<comment type="miscellaneous">
    <text evidence="9">Carbon 2 of the heme B porphyrin ring is defined according to the Fischer nomenclature.</text>
</comment>
<dbReference type="PANTHER" id="PTHR43448:SF2">
    <property type="entry name" value="PROTOHEME IX FARNESYLTRANSFERASE, MITOCHONDRIAL"/>
    <property type="match status" value="1"/>
</dbReference>
<dbReference type="EC" id="2.5.1.141" evidence="9"/>
<evidence type="ECO:0000256" key="6">
    <source>
        <dbReference type="ARBA" id="ARBA00023133"/>
    </source>
</evidence>
<proteinExistence type="inferred from homology"/>
<dbReference type="UniPathway" id="UPA00834">
    <property type="reaction ID" value="UER00712"/>
</dbReference>
<feature type="transmembrane region" description="Helical" evidence="9">
    <location>
        <begin position="24"/>
        <end position="47"/>
    </location>
</feature>
<dbReference type="GO" id="GO:0048034">
    <property type="term" value="P:heme O biosynthetic process"/>
    <property type="evidence" value="ECO:0007669"/>
    <property type="project" value="UniProtKB-UniRule"/>
</dbReference>
<reference evidence="10 11" key="1">
    <citation type="submission" date="2018-05" db="EMBL/GenBank/DDBJ databases">
        <title>Genomic Encyclopedia of Type Strains, Phase IV (KMG-IV): sequencing the most valuable type-strain genomes for metagenomic binning, comparative biology and taxonomic classification.</title>
        <authorList>
            <person name="Goeker M."/>
        </authorList>
    </citation>
    <scope>NUCLEOTIDE SEQUENCE [LARGE SCALE GENOMIC DNA]</scope>
    <source>
        <strain evidence="10 11">DSM 28556</strain>
    </source>
</reference>
<evidence type="ECO:0000256" key="8">
    <source>
        <dbReference type="ARBA" id="ARBA00047690"/>
    </source>
</evidence>
<feature type="transmembrane region" description="Helical" evidence="9">
    <location>
        <begin position="251"/>
        <end position="269"/>
    </location>
</feature>
<protein>
    <recommendedName>
        <fullName evidence="9">Protoheme IX farnesyltransferase</fullName>
        <ecNumber evidence="9">2.5.1.141</ecNumber>
    </recommendedName>
    <alternativeName>
        <fullName evidence="9">Heme B farnesyltransferase</fullName>
    </alternativeName>
    <alternativeName>
        <fullName evidence="9">Heme O synthase</fullName>
    </alternativeName>
</protein>
<evidence type="ECO:0000256" key="7">
    <source>
        <dbReference type="ARBA" id="ARBA00023136"/>
    </source>
</evidence>
<comment type="subcellular location">
    <subcellularLocation>
        <location evidence="9">Cell membrane</location>
        <topology evidence="9">Multi-pass membrane protein</topology>
    </subcellularLocation>
    <subcellularLocation>
        <location evidence="1">Membrane</location>
        <topology evidence="1">Multi-pass membrane protein</topology>
    </subcellularLocation>
</comment>
<keyword evidence="6 9" id="KW-0350">Heme biosynthesis</keyword>
<dbReference type="AlphaFoldDB" id="A0A2V3W6X2"/>
<sequence length="304" mass="34745">MNISTDCKMEKQSMRTILTDIKSLVKGIVLIANVLPILSGYWLALFFTNASFLDYWDKFLYMTIGGTLLMAGALILNNWYEVDLDREMKRTQQRPTVTGNFSLKTVLTMGIISSLLGLGMLLFTTLEAFVYGFLGWFTYVVLYTFWSKRRYTLNTVIGSISGAFTPLIGWATVTSAYHIVPIILFIIMFIWQIPHTFAIAMRRYEEYKAANVPMLPVVYGFDMTKRQSAVYVACLLPLPLFLTSLGTPFVMITSILNIVWLVIAIRGLFKKDDIKYANSMFYYSLTYLTIVFGMMIIITLPIFQ</sequence>
<evidence type="ECO:0000256" key="9">
    <source>
        <dbReference type="HAMAP-Rule" id="MF_00154"/>
    </source>
</evidence>
<dbReference type="GO" id="GO:0008495">
    <property type="term" value="F:protoheme IX farnesyltransferase activity"/>
    <property type="evidence" value="ECO:0007669"/>
    <property type="project" value="UniProtKB-UniRule"/>
</dbReference>
<organism evidence="10 11">
    <name type="scientific">Pseudogracilibacillus auburnensis</name>
    <dbReference type="NCBI Taxonomy" id="1494959"/>
    <lineage>
        <taxon>Bacteria</taxon>
        <taxon>Bacillati</taxon>
        <taxon>Bacillota</taxon>
        <taxon>Bacilli</taxon>
        <taxon>Bacillales</taxon>
        <taxon>Bacillaceae</taxon>
        <taxon>Pseudogracilibacillus</taxon>
    </lineage>
</organism>
<comment type="function">
    <text evidence="9">Converts heme B (protoheme IX) to heme O by substitution of the vinyl group on carbon 2 of heme B porphyrin ring with a hydroxyethyl farnesyl side group.</text>
</comment>
<dbReference type="Proteomes" id="UP000247978">
    <property type="component" value="Unassembled WGS sequence"/>
</dbReference>
<feature type="transmembrane region" description="Helical" evidence="9">
    <location>
        <begin position="228"/>
        <end position="245"/>
    </location>
</feature>
<comment type="similarity">
    <text evidence="9">Belongs to the UbiA prenyltransferase family. Protoheme IX farnesyltransferase subfamily.</text>
</comment>
<comment type="pathway">
    <text evidence="9">Porphyrin-containing compound metabolism; heme O biosynthesis; heme O from protoheme: step 1/1.</text>
</comment>
<dbReference type="EMBL" id="QJJQ01000004">
    <property type="protein sequence ID" value="PXW88005.1"/>
    <property type="molecule type" value="Genomic_DNA"/>
</dbReference>
<evidence type="ECO:0000256" key="3">
    <source>
        <dbReference type="ARBA" id="ARBA00022679"/>
    </source>
</evidence>
<dbReference type="GO" id="GO:0005886">
    <property type="term" value="C:plasma membrane"/>
    <property type="evidence" value="ECO:0007669"/>
    <property type="project" value="UniProtKB-SubCell"/>
</dbReference>
<evidence type="ECO:0000256" key="1">
    <source>
        <dbReference type="ARBA" id="ARBA00004141"/>
    </source>
</evidence>
<dbReference type="HAMAP" id="MF_00154">
    <property type="entry name" value="CyoE_CtaB"/>
    <property type="match status" value="1"/>
</dbReference>
<dbReference type="PROSITE" id="PS00943">
    <property type="entry name" value="UBIA"/>
    <property type="match status" value="1"/>
</dbReference>
<keyword evidence="5 9" id="KW-1133">Transmembrane helix</keyword>
<dbReference type="InterPro" id="IPR006369">
    <property type="entry name" value="Protohaem_IX_farnesylTrfase"/>
</dbReference>
<dbReference type="CDD" id="cd13957">
    <property type="entry name" value="PT_UbiA_Cox10"/>
    <property type="match status" value="1"/>
</dbReference>
<dbReference type="Gene3D" id="1.10.357.140">
    <property type="entry name" value="UbiA prenyltransferase"/>
    <property type="match status" value="1"/>
</dbReference>
<dbReference type="InterPro" id="IPR044878">
    <property type="entry name" value="UbiA_sf"/>
</dbReference>
<keyword evidence="2 9" id="KW-1003">Cell membrane</keyword>
<evidence type="ECO:0000313" key="11">
    <source>
        <dbReference type="Proteomes" id="UP000247978"/>
    </source>
</evidence>
<evidence type="ECO:0000256" key="4">
    <source>
        <dbReference type="ARBA" id="ARBA00022692"/>
    </source>
</evidence>
<name>A0A2V3W6X2_9BACI</name>
<evidence type="ECO:0000313" key="10">
    <source>
        <dbReference type="EMBL" id="PXW88005.1"/>
    </source>
</evidence>
<keyword evidence="4 9" id="KW-0812">Transmembrane</keyword>
<gene>
    <name evidence="9" type="primary">ctaB</name>
    <name evidence="10" type="ORF">DFR56_104156</name>
</gene>
<keyword evidence="11" id="KW-1185">Reference proteome</keyword>
<feature type="transmembrane region" description="Helical" evidence="9">
    <location>
        <begin position="101"/>
        <end position="122"/>
    </location>
</feature>